<protein>
    <recommendedName>
        <fullName evidence="2">Adenylate cyclase-associated CAP C-terminal domain-containing protein</fullName>
    </recommendedName>
</protein>
<gene>
    <name evidence="3" type="ORF">BGZ97_001506</name>
</gene>
<proteinExistence type="predicted"/>
<organism evidence="3 4">
    <name type="scientific">Linnemannia gamsii</name>
    <dbReference type="NCBI Taxonomy" id="64522"/>
    <lineage>
        <taxon>Eukaryota</taxon>
        <taxon>Fungi</taxon>
        <taxon>Fungi incertae sedis</taxon>
        <taxon>Mucoromycota</taxon>
        <taxon>Mortierellomycotina</taxon>
        <taxon>Mortierellomycetes</taxon>
        <taxon>Mortierellales</taxon>
        <taxon>Mortierellaceae</taxon>
        <taxon>Linnemannia</taxon>
    </lineage>
</organism>
<name>A0A9P6UT71_9FUNG</name>
<dbReference type="OrthoDB" id="2522835at2759"/>
<evidence type="ECO:0000256" key="1">
    <source>
        <dbReference type="SAM" id="MobiDB-lite"/>
    </source>
</evidence>
<dbReference type="EMBL" id="JAAAIN010000131">
    <property type="protein sequence ID" value="KAG0319771.1"/>
    <property type="molecule type" value="Genomic_DNA"/>
</dbReference>
<comment type="caution">
    <text evidence="3">The sequence shown here is derived from an EMBL/GenBank/DDBJ whole genome shotgun (WGS) entry which is preliminary data.</text>
</comment>
<accession>A0A9P6UT71</accession>
<dbReference type="InterPro" id="IPR013912">
    <property type="entry name" value="Adenylate_cyclase-assoc_CAP_C"/>
</dbReference>
<dbReference type="SUPFAM" id="SSF69340">
    <property type="entry name" value="C-terminal domain of adenylylcyclase associated protein"/>
    <property type="match status" value="1"/>
</dbReference>
<dbReference type="Proteomes" id="UP000823405">
    <property type="component" value="Unassembled WGS sequence"/>
</dbReference>
<dbReference type="InterPro" id="IPR036223">
    <property type="entry name" value="CAP_C_sf"/>
</dbReference>
<reference evidence="3" key="1">
    <citation type="journal article" date="2020" name="Fungal Divers.">
        <title>Resolving the Mortierellaceae phylogeny through synthesis of multi-gene phylogenetics and phylogenomics.</title>
        <authorList>
            <person name="Vandepol N."/>
            <person name="Liber J."/>
            <person name="Desiro A."/>
            <person name="Na H."/>
            <person name="Kennedy M."/>
            <person name="Barry K."/>
            <person name="Grigoriev I.V."/>
            <person name="Miller A.N."/>
            <person name="O'Donnell K."/>
            <person name="Stajich J.E."/>
            <person name="Bonito G."/>
        </authorList>
    </citation>
    <scope>NUCLEOTIDE SEQUENCE</scope>
    <source>
        <strain evidence="3">NVP60</strain>
    </source>
</reference>
<sequence length="215" mass="24057">MMSVKDQANALNNSATRPNAKENATHLLKDVKNAVETIEVQDRKALYLLKCEDCEYIIQGKPIKISIESCKNLTIKVEGKVLTGTVDIWKSESINLDFDRSVSVFQLDSIQTITIKMPEAEYFGSMIWAGVDNITLNLGDETHSLSYSHLQTRNPALRPDTDQFKTTIVDSSLKTEAIVRMDNGYPMTRAEESSLQASEKKKDEVLRGAPKADDE</sequence>
<dbReference type="Pfam" id="PF08603">
    <property type="entry name" value="CAP_C"/>
    <property type="match status" value="1"/>
</dbReference>
<evidence type="ECO:0000259" key="2">
    <source>
        <dbReference type="Pfam" id="PF08603"/>
    </source>
</evidence>
<evidence type="ECO:0000313" key="3">
    <source>
        <dbReference type="EMBL" id="KAG0319771.1"/>
    </source>
</evidence>
<feature type="region of interest" description="Disordered" evidence="1">
    <location>
        <begin position="184"/>
        <end position="215"/>
    </location>
</feature>
<evidence type="ECO:0000313" key="4">
    <source>
        <dbReference type="Proteomes" id="UP000823405"/>
    </source>
</evidence>
<feature type="domain" description="Adenylate cyclase-associated CAP C-terminal" evidence="2">
    <location>
        <begin position="35"/>
        <end position="176"/>
    </location>
</feature>
<dbReference type="AlphaFoldDB" id="A0A9P6UT71"/>
<dbReference type="Gene3D" id="2.160.20.70">
    <property type="match status" value="1"/>
</dbReference>
<dbReference type="GO" id="GO:0007010">
    <property type="term" value="P:cytoskeleton organization"/>
    <property type="evidence" value="ECO:0007669"/>
    <property type="project" value="InterPro"/>
</dbReference>
<keyword evidence="4" id="KW-1185">Reference proteome</keyword>
<feature type="compositionally biased region" description="Basic and acidic residues" evidence="1">
    <location>
        <begin position="198"/>
        <end position="215"/>
    </location>
</feature>
<dbReference type="GO" id="GO:0003779">
    <property type="term" value="F:actin binding"/>
    <property type="evidence" value="ECO:0007669"/>
    <property type="project" value="InterPro"/>
</dbReference>
<dbReference type="InterPro" id="IPR016098">
    <property type="entry name" value="CAP/MinC_C"/>
</dbReference>